<dbReference type="OrthoDB" id="547031at2759"/>
<dbReference type="PROSITE" id="PS50240">
    <property type="entry name" value="TRYPSIN_DOM"/>
    <property type="match status" value="1"/>
</dbReference>
<evidence type="ECO:0000256" key="1">
    <source>
        <dbReference type="ARBA" id="ARBA00022729"/>
    </source>
</evidence>
<keyword evidence="2" id="KW-1015">Disulfide bond</keyword>
<dbReference type="Pfam" id="PF00089">
    <property type="entry name" value="Trypsin"/>
    <property type="match status" value="1"/>
</dbReference>
<dbReference type="AlphaFoldDB" id="A0A2J7Q2A4"/>
<keyword evidence="1 5" id="KW-0732">Signal</keyword>
<feature type="chain" id="PRO_5014440936" description="Peptidase S1 domain-containing protein" evidence="5">
    <location>
        <begin position="24"/>
        <end position="252"/>
    </location>
</feature>
<dbReference type="InterPro" id="IPR043504">
    <property type="entry name" value="Peptidase_S1_PA_chymotrypsin"/>
</dbReference>
<dbReference type="SMART" id="SM00020">
    <property type="entry name" value="Tryp_SPc"/>
    <property type="match status" value="1"/>
</dbReference>
<evidence type="ECO:0000313" key="7">
    <source>
        <dbReference type="EMBL" id="PNF22707.1"/>
    </source>
</evidence>
<dbReference type="STRING" id="105785.A0A2J7Q2A4"/>
<evidence type="ECO:0000313" key="8">
    <source>
        <dbReference type="Proteomes" id="UP000235965"/>
    </source>
</evidence>
<dbReference type="InterPro" id="IPR018114">
    <property type="entry name" value="TRYPSIN_HIS"/>
</dbReference>
<dbReference type="CDD" id="cd00190">
    <property type="entry name" value="Tryp_SPc"/>
    <property type="match status" value="1"/>
</dbReference>
<sequence length="252" mass="28327">MDVTDFLLLLSVFFKLAMQTTSAKEEDSGCVDGMSCMSLAECSAQLRSWQQNESDILFRCNYGKQKVCCPLSPRTREKSNMDLLPNEKCGLTSASKISSGHNATFGQFPWMALLGSRLSNGGLRFICGGTLISDQYILTAAHCLHIVNATLEIIRLGEHNLDTVEDCEDYCSDPVQDYQVEMAVSHKEFDIHNLKNDIALIRLHTKVPQYTDYIRPICLPFGINITGEEETKYQIAGWGKTDFCKKQEGKRF</sequence>
<dbReference type="GO" id="GO:0006508">
    <property type="term" value="P:proteolysis"/>
    <property type="evidence" value="ECO:0007669"/>
    <property type="project" value="InterPro"/>
</dbReference>
<evidence type="ECO:0000256" key="3">
    <source>
        <dbReference type="ARBA" id="ARBA00023180"/>
    </source>
</evidence>
<feature type="domain" description="Peptidase S1" evidence="6">
    <location>
        <begin position="97"/>
        <end position="241"/>
    </location>
</feature>
<dbReference type="PANTHER" id="PTHR24252:SF7">
    <property type="entry name" value="HYALIN"/>
    <property type="match status" value="1"/>
</dbReference>
<comment type="similarity">
    <text evidence="4">Belongs to the peptidase S1 family. CLIP subfamily.</text>
</comment>
<dbReference type="InterPro" id="IPR001254">
    <property type="entry name" value="Trypsin_dom"/>
</dbReference>
<evidence type="ECO:0000259" key="6">
    <source>
        <dbReference type="PROSITE" id="PS50240"/>
    </source>
</evidence>
<dbReference type="PRINTS" id="PR00722">
    <property type="entry name" value="CHYMOTRYPSIN"/>
</dbReference>
<accession>A0A2J7Q2A4</accession>
<dbReference type="FunFam" id="2.40.10.10:FF:000028">
    <property type="entry name" value="Serine protease easter"/>
    <property type="match status" value="1"/>
</dbReference>
<proteinExistence type="inferred from homology"/>
<keyword evidence="8" id="KW-1185">Reference proteome</keyword>
<protein>
    <recommendedName>
        <fullName evidence="6">Peptidase S1 domain-containing protein</fullName>
    </recommendedName>
</protein>
<dbReference type="InterPro" id="IPR001314">
    <property type="entry name" value="Peptidase_S1A"/>
</dbReference>
<dbReference type="InterPro" id="IPR009003">
    <property type="entry name" value="Peptidase_S1_PA"/>
</dbReference>
<keyword evidence="3" id="KW-0325">Glycoprotein</keyword>
<evidence type="ECO:0000256" key="4">
    <source>
        <dbReference type="ARBA" id="ARBA00024195"/>
    </source>
</evidence>
<dbReference type="PANTHER" id="PTHR24252">
    <property type="entry name" value="ACROSIN-RELATED"/>
    <property type="match status" value="1"/>
</dbReference>
<dbReference type="InParanoid" id="A0A2J7Q2A4"/>
<dbReference type="SUPFAM" id="SSF50494">
    <property type="entry name" value="Trypsin-like serine proteases"/>
    <property type="match status" value="1"/>
</dbReference>
<organism evidence="7 8">
    <name type="scientific">Cryptotermes secundus</name>
    <dbReference type="NCBI Taxonomy" id="105785"/>
    <lineage>
        <taxon>Eukaryota</taxon>
        <taxon>Metazoa</taxon>
        <taxon>Ecdysozoa</taxon>
        <taxon>Arthropoda</taxon>
        <taxon>Hexapoda</taxon>
        <taxon>Insecta</taxon>
        <taxon>Pterygota</taxon>
        <taxon>Neoptera</taxon>
        <taxon>Polyneoptera</taxon>
        <taxon>Dictyoptera</taxon>
        <taxon>Blattodea</taxon>
        <taxon>Blattoidea</taxon>
        <taxon>Termitoidae</taxon>
        <taxon>Kalotermitidae</taxon>
        <taxon>Cryptotermitinae</taxon>
        <taxon>Cryptotermes</taxon>
    </lineage>
</organism>
<gene>
    <name evidence="7" type="ORF">B7P43_G07142</name>
</gene>
<evidence type="ECO:0000256" key="5">
    <source>
        <dbReference type="SAM" id="SignalP"/>
    </source>
</evidence>
<dbReference type="Proteomes" id="UP000235965">
    <property type="component" value="Unassembled WGS sequence"/>
</dbReference>
<dbReference type="GO" id="GO:0004252">
    <property type="term" value="F:serine-type endopeptidase activity"/>
    <property type="evidence" value="ECO:0007669"/>
    <property type="project" value="InterPro"/>
</dbReference>
<dbReference type="EMBL" id="NEVH01019373">
    <property type="protein sequence ID" value="PNF22707.1"/>
    <property type="molecule type" value="Genomic_DNA"/>
</dbReference>
<evidence type="ECO:0000256" key="2">
    <source>
        <dbReference type="ARBA" id="ARBA00023157"/>
    </source>
</evidence>
<comment type="caution">
    <text evidence="7">The sequence shown here is derived from an EMBL/GenBank/DDBJ whole genome shotgun (WGS) entry which is preliminary data.</text>
</comment>
<name>A0A2J7Q2A4_9NEOP</name>
<dbReference type="Gene3D" id="2.40.10.10">
    <property type="entry name" value="Trypsin-like serine proteases"/>
    <property type="match status" value="1"/>
</dbReference>
<reference evidence="7 8" key="1">
    <citation type="submission" date="2017-12" db="EMBL/GenBank/DDBJ databases">
        <title>Hemimetabolous genomes reveal molecular basis of termite eusociality.</title>
        <authorList>
            <person name="Harrison M.C."/>
            <person name="Jongepier E."/>
            <person name="Robertson H.M."/>
            <person name="Arning N."/>
            <person name="Bitard-Feildel T."/>
            <person name="Chao H."/>
            <person name="Childers C.P."/>
            <person name="Dinh H."/>
            <person name="Doddapaneni H."/>
            <person name="Dugan S."/>
            <person name="Gowin J."/>
            <person name="Greiner C."/>
            <person name="Han Y."/>
            <person name="Hu H."/>
            <person name="Hughes D.S.T."/>
            <person name="Huylmans A.-K."/>
            <person name="Kemena C."/>
            <person name="Kremer L.P.M."/>
            <person name="Lee S.L."/>
            <person name="Lopez-Ezquerra A."/>
            <person name="Mallet L."/>
            <person name="Monroy-Kuhn J.M."/>
            <person name="Moser A."/>
            <person name="Murali S.C."/>
            <person name="Muzny D.M."/>
            <person name="Otani S."/>
            <person name="Piulachs M.-D."/>
            <person name="Poelchau M."/>
            <person name="Qu J."/>
            <person name="Schaub F."/>
            <person name="Wada-Katsumata A."/>
            <person name="Worley K.C."/>
            <person name="Xie Q."/>
            <person name="Ylla G."/>
            <person name="Poulsen M."/>
            <person name="Gibbs R.A."/>
            <person name="Schal C."/>
            <person name="Richards S."/>
            <person name="Belles X."/>
            <person name="Korb J."/>
            <person name="Bornberg-Bauer E."/>
        </authorList>
    </citation>
    <scope>NUCLEOTIDE SEQUENCE [LARGE SCALE GENOMIC DNA]</scope>
    <source>
        <tissue evidence="7">Whole body</tissue>
    </source>
</reference>
<dbReference type="PROSITE" id="PS00134">
    <property type="entry name" value="TRYPSIN_HIS"/>
    <property type="match status" value="1"/>
</dbReference>
<feature type="signal peptide" evidence="5">
    <location>
        <begin position="1"/>
        <end position="23"/>
    </location>
</feature>